<evidence type="ECO:0000313" key="3">
    <source>
        <dbReference type="EnsemblMetazoa" id="XP_021206541.1"/>
    </source>
</evidence>
<feature type="signal peptide" evidence="2">
    <location>
        <begin position="1"/>
        <end position="23"/>
    </location>
</feature>
<feature type="region of interest" description="Disordered" evidence="1">
    <location>
        <begin position="451"/>
        <end position="519"/>
    </location>
</feature>
<dbReference type="Proteomes" id="UP000005204">
    <property type="component" value="Unassembled WGS sequence"/>
</dbReference>
<dbReference type="AlphaFoldDB" id="A0A8R2HRX9"/>
<organism evidence="3 4">
    <name type="scientific">Bombyx mori</name>
    <name type="common">Silk moth</name>
    <dbReference type="NCBI Taxonomy" id="7091"/>
    <lineage>
        <taxon>Eukaryota</taxon>
        <taxon>Metazoa</taxon>
        <taxon>Ecdysozoa</taxon>
        <taxon>Arthropoda</taxon>
        <taxon>Hexapoda</taxon>
        <taxon>Insecta</taxon>
        <taxon>Pterygota</taxon>
        <taxon>Neoptera</taxon>
        <taxon>Endopterygota</taxon>
        <taxon>Lepidoptera</taxon>
        <taxon>Glossata</taxon>
        <taxon>Ditrysia</taxon>
        <taxon>Bombycoidea</taxon>
        <taxon>Bombycidae</taxon>
        <taxon>Bombycinae</taxon>
        <taxon>Bombyx</taxon>
    </lineage>
</organism>
<feature type="compositionally biased region" description="Low complexity" evidence="1">
    <location>
        <begin position="451"/>
        <end position="470"/>
    </location>
</feature>
<feature type="region of interest" description="Disordered" evidence="1">
    <location>
        <begin position="331"/>
        <end position="356"/>
    </location>
</feature>
<keyword evidence="4" id="KW-1185">Reference proteome</keyword>
<feature type="compositionally biased region" description="Low complexity" evidence="1">
    <location>
        <begin position="165"/>
        <end position="181"/>
    </location>
</feature>
<feature type="compositionally biased region" description="Polar residues" evidence="1">
    <location>
        <begin position="89"/>
        <end position="103"/>
    </location>
</feature>
<keyword evidence="2" id="KW-0732">Signal</keyword>
<accession>A0A8R2HRX9</accession>
<feature type="region of interest" description="Disordered" evidence="1">
    <location>
        <begin position="85"/>
        <end position="135"/>
    </location>
</feature>
<dbReference type="EnsemblMetazoa" id="XM_021350866.2">
    <property type="protein sequence ID" value="XP_021206541.1"/>
    <property type="gene ID" value="LOC101738584"/>
</dbReference>
<reference evidence="4" key="1">
    <citation type="journal article" date="2008" name="Insect Biochem. Mol. Biol.">
        <title>The genome of a lepidopteran model insect, the silkworm Bombyx mori.</title>
        <authorList>
            <consortium name="International Silkworm Genome Consortium"/>
        </authorList>
    </citation>
    <scope>NUCLEOTIDE SEQUENCE [LARGE SCALE GENOMIC DNA]</scope>
    <source>
        <strain evidence="4">p50T</strain>
    </source>
</reference>
<feature type="compositionally biased region" description="Polar residues" evidence="1">
    <location>
        <begin position="471"/>
        <end position="519"/>
    </location>
</feature>
<feature type="compositionally biased region" description="Low complexity" evidence="1">
    <location>
        <begin position="574"/>
        <end position="585"/>
    </location>
</feature>
<protein>
    <recommendedName>
        <fullName evidence="5">Cuticle protein</fullName>
    </recommendedName>
</protein>
<name>A0A8R2HRX9_BOMMO</name>
<feature type="region of interest" description="Disordered" evidence="1">
    <location>
        <begin position="397"/>
        <end position="437"/>
    </location>
</feature>
<feature type="compositionally biased region" description="Gly residues" evidence="1">
    <location>
        <begin position="105"/>
        <end position="114"/>
    </location>
</feature>
<feature type="compositionally biased region" description="Polar residues" evidence="1">
    <location>
        <begin position="535"/>
        <end position="571"/>
    </location>
</feature>
<feature type="compositionally biased region" description="Polar residues" evidence="1">
    <location>
        <begin position="415"/>
        <end position="428"/>
    </location>
</feature>
<feature type="region of interest" description="Disordered" evidence="1">
    <location>
        <begin position="535"/>
        <end position="587"/>
    </location>
</feature>
<evidence type="ECO:0000256" key="1">
    <source>
        <dbReference type="SAM" id="MobiDB-lite"/>
    </source>
</evidence>
<evidence type="ECO:0008006" key="5">
    <source>
        <dbReference type="Google" id="ProtNLM"/>
    </source>
</evidence>
<proteinExistence type="predicted"/>
<feature type="region of interest" description="Disordered" evidence="1">
    <location>
        <begin position="151"/>
        <end position="181"/>
    </location>
</feature>
<evidence type="ECO:0000256" key="2">
    <source>
        <dbReference type="SAM" id="SignalP"/>
    </source>
</evidence>
<feature type="compositionally biased region" description="Polar residues" evidence="1">
    <location>
        <begin position="118"/>
        <end position="135"/>
    </location>
</feature>
<evidence type="ECO:0000313" key="4">
    <source>
        <dbReference type="Proteomes" id="UP000005204"/>
    </source>
</evidence>
<sequence>MWLQAKLIGFLFNFLLLIINTRSFYISPGSHEFLVTEIVRVKRQAGYVYNKPSIQFDLPSTSTVSTQEPNVDRTQAQQMYYAYPAPPKEQSSNAEIVGDTTTKGNNGGSAGGYSYGSRNTIGSQQDAGDTSSQAISLGTGQLTNTNAGYGYNVPTDVGSPPQINTGSRATSTGSTATSSVSTSYFYDTPSSISNIATAKSQITSDSSQTSKSAAGYNYDSVGITNNNQKSNDLVNQNTNAERSQSTSPSGYNYNNAGLIANNFGRIETETISVKGGLTDLSSSYNYQAPSSESLINTEKNLLNSEAGSKAAGYGSGPAPVTSTSINSIASQSALSEGNSQKQSGNSGYNYNTPTTSNTVESVKKITIPNSRATSSVSANYNYEGPAPSQVINTESLRYLPPSSGAGSGASAPAINSGTNRSNGINNQYVPPTSSFSTSVPGMTPLASYIPQSSGISSSSSSQAYLPPSNSISTNQPSQSYVPSIRSNTPLSSSMVSNSQTYIPPSTSQYGISSPGPQLSTQTSVALSLNSYIPPQNTGQLSAPSIQPSVPSQSYLQPSSRNLSSGTSQPNGNYLPPTSGTLTPTSVNSNYLSPVTDSSLPAVSYLPPKI</sequence>
<feature type="chain" id="PRO_5035782369" description="Cuticle protein" evidence="2">
    <location>
        <begin position="24"/>
        <end position="609"/>
    </location>
</feature>
<feature type="region of interest" description="Disordered" evidence="1">
    <location>
        <begin position="223"/>
        <end position="250"/>
    </location>
</feature>
<reference evidence="3" key="2">
    <citation type="submission" date="2022-06" db="UniProtKB">
        <authorList>
            <consortium name="EnsemblMetazoa"/>
        </authorList>
    </citation>
    <scope>IDENTIFICATION</scope>
    <source>
        <strain evidence="3">p50T (Dazao)</strain>
    </source>
</reference>
<feature type="compositionally biased region" description="Low complexity" evidence="1">
    <location>
        <begin position="400"/>
        <end position="413"/>
    </location>
</feature>